<dbReference type="EMBL" id="GL379797">
    <property type="protein sequence ID" value="EGT32298.1"/>
    <property type="molecule type" value="Genomic_DNA"/>
</dbReference>
<accession>G0MJ78</accession>
<evidence type="ECO:0000256" key="1">
    <source>
        <dbReference type="SAM" id="SignalP"/>
    </source>
</evidence>
<feature type="signal peptide" evidence="1">
    <location>
        <begin position="1"/>
        <end position="36"/>
    </location>
</feature>
<dbReference type="HOGENOM" id="CLU_1662336_0_0_1"/>
<protein>
    <submittedName>
        <fullName evidence="2">Uncharacterized protein</fullName>
    </submittedName>
</protein>
<keyword evidence="3" id="KW-1185">Reference proteome</keyword>
<evidence type="ECO:0000313" key="3">
    <source>
        <dbReference type="Proteomes" id="UP000008068"/>
    </source>
</evidence>
<gene>
    <name evidence="2" type="ORF">CAEBREN_11802</name>
</gene>
<dbReference type="AlphaFoldDB" id="G0MJ78"/>
<reference evidence="3" key="1">
    <citation type="submission" date="2011-07" db="EMBL/GenBank/DDBJ databases">
        <authorList>
            <consortium name="Caenorhabditis brenneri Sequencing and Analysis Consortium"/>
            <person name="Wilson R.K."/>
        </authorList>
    </citation>
    <scope>NUCLEOTIDE SEQUENCE [LARGE SCALE GENOMIC DNA]</scope>
    <source>
        <strain evidence="3">PB2801</strain>
    </source>
</reference>
<feature type="chain" id="PRO_5003403155" evidence="1">
    <location>
        <begin position="37"/>
        <end position="159"/>
    </location>
</feature>
<organism evidence="3">
    <name type="scientific">Caenorhabditis brenneri</name>
    <name type="common">Nematode worm</name>
    <dbReference type="NCBI Taxonomy" id="135651"/>
    <lineage>
        <taxon>Eukaryota</taxon>
        <taxon>Metazoa</taxon>
        <taxon>Ecdysozoa</taxon>
        <taxon>Nematoda</taxon>
        <taxon>Chromadorea</taxon>
        <taxon>Rhabditida</taxon>
        <taxon>Rhabditina</taxon>
        <taxon>Rhabditomorpha</taxon>
        <taxon>Rhabditoidea</taxon>
        <taxon>Rhabditidae</taxon>
        <taxon>Peloderinae</taxon>
        <taxon>Caenorhabditis</taxon>
    </lineage>
</organism>
<keyword evidence="1" id="KW-0732">Signal</keyword>
<dbReference type="InParanoid" id="G0MJ78"/>
<proteinExistence type="predicted"/>
<dbReference type="Proteomes" id="UP000008068">
    <property type="component" value="Unassembled WGS sequence"/>
</dbReference>
<dbReference type="PROSITE" id="PS51257">
    <property type="entry name" value="PROKAR_LIPOPROTEIN"/>
    <property type="match status" value="1"/>
</dbReference>
<evidence type="ECO:0000313" key="2">
    <source>
        <dbReference type="EMBL" id="EGT32298.1"/>
    </source>
</evidence>
<sequence>MMRGTKPGRKYHFRLPTMKTLFFWVLLILACCLAEAQEISTDDQILKSLSNAAGEIRCVFSRLGTFWLTFLKRIAPSVGDLFGSLFGNFPAAFKQLSMIAEAFINQDNEAYVEAVTNLPNVLLSTTIPATFENGKKLLINILEAWPEASKISRAVKCNH</sequence>
<name>G0MJ78_CAEBE</name>